<evidence type="ECO:0000313" key="5">
    <source>
        <dbReference type="Proteomes" id="UP000886725"/>
    </source>
</evidence>
<sequence length="304" mass="34352">MEKKNMTLLIMAAGMGSRFGGLKQIEPVGPEGEFIIDYSIYDAIQAGFNKVVFIIKRENYDLFRSTIGTRVEPHIDVSYAFQEMENVPSFVEIPSSRVAPWGTGQAILAAKDEIHEPFAVINADDFYGADAYQVAANFLRTAHEKEKSYAVICYEVSKTMSENGSVKRGVCEIQDGYLKGITESKVEREGEYIVARPLSGAKEFTIPADRLVSMNLFCFSPDIFSFLAADMERFFKREKDNLLKCEFLIPEVVSDAIQDGIFDVKILSTKATWYGVTYREDKDTVVKAIQKMVDDKKYPLPLWK</sequence>
<keyword evidence="2" id="KW-0548">Nucleotidyltransferase</keyword>
<organism evidence="4 5">
    <name type="scientific">Candidatus Faecenecus gallistercoris</name>
    <dbReference type="NCBI Taxonomy" id="2840793"/>
    <lineage>
        <taxon>Bacteria</taxon>
        <taxon>Bacillati</taxon>
        <taxon>Bacillota</taxon>
        <taxon>Bacillota incertae sedis</taxon>
        <taxon>Candidatus Faecenecus</taxon>
    </lineage>
</organism>
<dbReference type="Gene3D" id="3.90.550.10">
    <property type="entry name" value="Spore Coat Polysaccharide Biosynthesis Protein SpsA, Chain A"/>
    <property type="match status" value="1"/>
</dbReference>
<dbReference type="SUPFAM" id="SSF53448">
    <property type="entry name" value="Nucleotide-diphospho-sugar transferases"/>
    <property type="match status" value="1"/>
</dbReference>
<name>A0A9D0YZS6_9FIRM</name>
<evidence type="ECO:0000259" key="3">
    <source>
        <dbReference type="Pfam" id="PF00483"/>
    </source>
</evidence>
<keyword evidence="1" id="KW-0808">Transferase</keyword>
<dbReference type="AlphaFoldDB" id="A0A9D0YZS6"/>
<proteinExistence type="predicted"/>
<dbReference type="PANTHER" id="PTHR43584:SF8">
    <property type="entry name" value="N-ACETYLMURAMATE ALPHA-1-PHOSPHATE URIDYLYLTRANSFERASE"/>
    <property type="match status" value="1"/>
</dbReference>
<evidence type="ECO:0000256" key="2">
    <source>
        <dbReference type="ARBA" id="ARBA00022695"/>
    </source>
</evidence>
<dbReference type="GO" id="GO:0016779">
    <property type="term" value="F:nucleotidyltransferase activity"/>
    <property type="evidence" value="ECO:0007669"/>
    <property type="project" value="UniProtKB-KW"/>
</dbReference>
<reference evidence="4" key="2">
    <citation type="journal article" date="2021" name="PeerJ">
        <title>Extensive microbial diversity within the chicken gut microbiome revealed by metagenomics and culture.</title>
        <authorList>
            <person name="Gilroy R."/>
            <person name="Ravi A."/>
            <person name="Getino M."/>
            <person name="Pursley I."/>
            <person name="Horton D.L."/>
            <person name="Alikhan N.F."/>
            <person name="Baker D."/>
            <person name="Gharbi K."/>
            <person name="Hall N."/>
            <person name="Watson M."/>
            <person name="Adriaenssens E.M."/>
            <person name="Foster-Nyarko E."/>
            <person name="Jarju S."/>
            <person name="Secka A."/>
            <person name="Antonio M."/>
            <person name="Oren A."/>
            <person name="Chaudhuri R.R."/>
            <person name="La Ragione R."/>
            <person name="Hildebrand F."/>
            <person name="Pallen M.J."/>
        </authorList>
    </citation>
    <scope>NUCLEOTIDE SEQUENCE</scope>
    <source>
        <strain evidence="4">CHK165-10780</strain>
    </source>
</reference>
<comment type="caution">
    <text evidence="4">The sequence shown here is derived from an EMBL/GenBank/DDBJ whole genome shotgun (WGS) entry which is preliminary data.</text>
</comment>
<evidence type="ECO:0000313" key="4">
    <source>
        <dbReference type="EMBL" id="HIQ64824.1"/>
    </source>
</evidence>
<feature type="domain" description="Nucleotidyl transferase" evidence="3">
    <location>
        <begin position="9"/>
        <end position="241"/>
    </location>
</feature>
<dbReference type="EMBL" id="DVFU01000069">
    <property type="protein sequence ID" value="HIQ64824.1"/>
    <property type="molecule type" value="Genomic_DNA"/>
</dbReference>
<dbReference type="InterPro" id="IPR029044">
    <property type="entry name" value="Nucleotide-diphossugar_trans"/>
</dbReference>
<dbReference type="Proteomes" id="UP000886725">
    <property type="component" value="Unassembled WGS sequence"/>
</dbReference>
<dbReference type="InterPro" id="IPR005835">
    <property type="entry name" value="NTP_transferase_dom"/>
</dbReference>
<accession>A0A9D0YZS6</accession>
<protein>
    <submittedName>
        <fullName evidence="4">Nucleotidyltransferase</fullName>
    </submittedName>
</protein>
<dbReference type="Pfam" id="PF00483">
    <property type="entry name" value="NTP_transferase"/>
    <property type="match status" value="1"/>
</dbReference>
<reference evidence="4" key="1">
    <citation type="submission" date="2020-10" db="EMBL/GenBank/DDBJ databases">
        <authorList>
            <person name="Gilroy R."/>
        </authorList>
    </citation>
    <scope>NUCLEOTIDE SEQUENCE</scope>
    <source>
        <strain evidence="4">CHK165-10780</strain>
    </source>
</reference>
<dbReference type="InterPro" id="IPR050065">
    <property type="entry name" value="GlmU-like"/>
</dbReference>
<dbReference type="PANTHER" id="PTHR43584">
    <property type="entry name" value="NUCLEOTIDYL TRANSFERASE"/>
    <property type="match status" value="1"/>
</dbReference>
<gene>
    <name evidence="4" type="ORF">IAC85_03705</name>
</gene>
<evidence type="ECO:0000256" key="1">
    <source>
        <dbReference type="ARBA" id="ARBA00022679"/>
    </source>
</evidence>